<sequence length="442" mass="47764">MFRRRPPLPPFPSGALLVGGAARDWLRGVAPKDFDWAVPDPAAAARQLAQQSGGAVFPLDEGRGYWRVMDPGGVQHDLVPRPADVIADLLRRDFTVNALALTEARQVLDPAGGQRDLRARRLRMVSAANLRADPLRAWRAARFEVTLGFRLEPASEAAVRAVAAELTSGTLPLPAPERVREELHALLAHPDAARGVRRLDTLGLLALTLPELREGQGLVQGGFHHLDVFDHNLEALHQLLARRPDAALPLRWATLLHDVGKPRAYATDPETGRASFHGHDRLGAELTEAILTRLRLPAEDVRRAARLVGAHMVHLPAGEKEARRFVHRRRELLPDLLSLMLADREAARGPQSSPASRQAYAQGMERVLAALDAQPAPPRPLLSGEDVMALLGCGPGPRVGAALRALAEAAALGEVQDSQEARAFVAAWAAGQDPDPPAVTTP</sequence>
<keyword evidence="4 11" id="KW-0808">Transferase</keyword>
<dbReference type="InterPro" id="IPR003607">
    <property type="entry name" value="HD/PDEase_dom"/>
</dbReference>
<dbReference type="InterPro" id="IPR002646">
    <property type="entry name" value="PolA_pol_head_dom"/>
</dbReference>
<dbReference type="InterPro" id="IPR032828">
    <property type="entry name" value="PolyA_RNA-bd"/>
</dbReference>
<dbReference type="CDD" id="cd00077">
    <property type="entry name" value="HDc"/>
    <property type="match status" value="1"/>
</dbReference>
<keyword evidence="5" id="KW-0819">tRNA processing</keyword>
<keyword evidence="9" id="KW-0460">Magnesium</keyword>
<evidence type="ECO:0000259" key="14">
    <source>
        <dbReference type="Pfam" id="PF12627"/>
    </source>
</evidence>
<reference evidence="16" key="1">
    <citation type="journal article" date="2019" name="Int. J. Syst. Evol. Microbiol.">
        <title>The Global Catalogue of Microorganisms (GCM) 10K type strain sequencing project: providing services to taxonomists for standard genome sequencing and annotation.</title>
        <authorList>
            <consortium name="The Broad Institute Genomics Platform"/>
            <consortium name="The Broad Institute Genome Sequencing Center for Infectious Disease"/>
            <person name="Wu L."/>
            <person name="Ma J."/>
        </authorList>
    </citation>
    <scope>NUCLEOTIDE SEQUENCE [LARGE SCALE GENOMIC DNA]</scope>
    <source>
        <strain evidence="16">CCUG 55995</strain>
    </source>
</reference>
<dbReference type="SUPFAM" id="SSF81891">
    <property type="entry name" value="Poly A polymerase C-terminal region-like"/>
    <property type="match status" value="1"/>
</dbReference>
<keyword evidence="7" id="KW-0479">Metal-binding</keyword>
<organism evidence="15 16">
    <name type="scientific">Deinococcus hohokamensis</name>
    <dbReference type="NCBI Taxonomy" id="309883"/>
    <lineage>
        <taxon>Bacteria</taxon>
        <taxon>Thermotogati</taxon>
        <taxon>Deinococcota</taxon>
        <taxon>Deinococci</taxon>
        <taxon>Deinococcales</taxon>
        <taxon>Deinococcaceae</taxon>
        <taxon>Deinococcus</taxon>
    </lineage>
</organism>
<dbReference type="InterPro" id="IPR050124">
    <property type="entry name" value="tRNA_CCA-adding_enzyme"/>
</dbReference>
<evidence type="ECO:0000256" key="4">
    <source>
        <dbReference type="ARBA" id="ARBA00022679"/>
    </source>
</evidence>
<dbReference type="Pfam" id="PF12627">
    <property type="entry name" value="PolyA_pol_RNAbd"/>
    <property type="match status" value="1"/>
</dbReference>
<comment type="similarity">
    <text evidence="2 11">Belongs to the tRNA nucleotidyltransferase/poly(A) polymerase family.</text>
</comment>
<accession>A0ABV9I987</accession>
<dbReference type="InterPro" id="IPR006674">
    <property type="entry name" value="HD_domain"/>
</dbReference>
<evidence type="ECO:0000256" key="3">
    <source>
        <dbReference type="ARBA" id="ARBA00022555"/>
    </source>
</evidence>
<evidence type="ECO:0000256" key="5">
    <source>
        <dbReference type="ARBA" id="ARBA00022694"/>
    </source>
</evidence>
<evidence type="ECO:0000256" key="2">
    <source>
        <dbReference type="ARBA" id="ARBA00007265"/>
    </source>
</evidence>
<keyword evidence="10 11" id="KW-0694">RNA-binding</keyword>
<dbReference type="Gene3D" id="1.10.3090.10">
    <property type="entry name" value="cca-adding enzyme, domain 2"/>
    <property type="match status" value="1"/>
</dbReference>
<feature type="domain" description="HD" evidence="13">
    <location>
        <begin position="239"/>
        <end position="347"/>
    </location>
</feature>
<comment type="caution">
    <text evidence="15">The sequence shown here is derived from an EMBL/GenBank/DDBJ whole genome shotgun (WGS) entry which is preliminary data.</text>
</comment>
<protein>
    <submittedName>
        <fullName evidence="15">HD domain-containing protein</fullName>
    </submittedName>
</protein>
<evidence type="ECO:0000256" key="10">
    <source>
        <dbReference type="ARBA" id="ARBA00022884"/>
    </source>
</evidence>
<evidence type="ECO:0000256" key="8">
    <source>
        <dbReference type="ARBA" id="ARBA00022741"/>
    </source>
</evidence>
<evidence type="ECO:0000256" key="11">
    <source>
        <dbReference type="RuleBase" id="RU003953"/>
    </source>
</evidence>
<evidence type="ECO:0000256" key="6">
    <source>
        <dbReference type="ARBA" id="ARBA00022695"/>
    </source>
</evidence>
<evidence type="ECO:0000256" key="7">
    <source>
        <dbReference type="ARBA" id="ARBA00022723"/>
    </source>
</evidence>
<dbReference type="PANTHER" id="PTHR47545:SF2">
    <property type="entry name" value="CC-ADDING TRNA NUCLEOTIDYLTRANSFERASE"/>
    <property type="match status" value="1"/>
</dbReference>
<dbReference type="Gene3D" id="3.30.460.10">
    <property type="entry name" value="Beta Polymerase, domain 2"/>
    <property type="match status" value="1"/>
</dbReference>
<dbReference type="SUPFAM" id="SSF81301">
    <property type="entry name" value="Nucleotidyltransferase"/>
    <property type="match status" value="1"/>
</dbReference>
<keyword evidence="16" id="KW-1185">Reference proteome</keyword>
<comment type="cofactor">
    <cofactor evidence="1">
        <name>Mg(2+)</name>
        <dbReference type="ChEBI" id="CHEBI:18420"/>
    </cofactor>
</comment>
<evidence type="ECO:0000259" key="13">
    <source>
        <dbReference type="Pfam" id="PF01966"/>
    </source>
</evidence>
<dbReference type="EMBL" id="JBHSEI010000006">
    <property type="protein sequence ID" value="MFC4638491.1"/>
    <property type="molecule type" value="Genomic_DNA"/>
</dbReference>
<evidence type="ECO:0000256" key="1">
    <source>
        <dbReference type="ARBA" id="ARBA00001946"/>
    </source>
</evidence>
<evidence type="ECO:0000259" key="12">
    <source>
        <dbReference type="Pfam" id="PF01743"/>
    </source>
</evidence>
<dbReference type="PANTHER" id="PTHR47545">
    <property type="entry name" value="MULTIFUNCTIONAL CCA PROTEIN"/>
    <property type="match status" value="1"/>
</dbReference>
<evidence type="ECO:0000313" key="15">
    <source>
        <dbReference type="EMBL" id="MFC4638491.1"/>
    </source>
</evidence>
<proteinExistence type="inferred from homology"/>
<dbReference type="InterPro" id="IPR043519">
    <property type="entry name" value="NT_sf"/>
</dbReference>
<dbReference type="Proteomes" id="UP001595952">
    <property type="component" value="Unassembled WGS sequence"/>
</dbReference>
<keyword evidence="3" id="KW-0820">tRNA-binding</keyword>
<dbReference type="NCBIfam" id="TIGR00277">
    <property type="entry name" value="HDIG"/>
    <property type="match status" value="1"/>
</dbReference>
<dbReference type="InterPro" id="IPR006675">
    <property type="entry name" value="HDIG_dom"/>
</dbReference>
<feature type="domain" description="tRNA nucleotidyltransferase/poly(A) polymerase RNA and SrmB- binding" evidence="14">
    <location>
        <begin position="148"/>
        <end position="212"/>
    </location>
</feature>
<dbReference type="Pfam" id="PF01966">
    <property type="entry name" value="HD"/>
    <property type="match status" value="1"/>
</dbReference>
<dbReference type="RefSeq" id="WP_380061500.1">
    <property type="nucleotide sequence ID" value="NZ_JBHSEI010000006.1"/>
</dbReference>
<dbReference type="Pfam" id="PF01743">
    <property type="entry name" value="PolyA_pol"/>
    <property type="match status" value="1"/>
</dbReference>
<evidence type="ECO:0000313" key="16">
    <source>
        <dbReference type="Proteomes" id="UP001595952"/>
    </source>
</evidence>
<feature type="domain" description="Poly A polymerase head" evidence="12">
    <location>
        <begin position="84"/>
        <end position="123"/>
    </location>
</feature>
<gene>
    <name evidence="15" type="ORF">ACFO0D_09050</name>
</gene>
<keyword evidence="6" id="KW-0548">Nucleotidyltransferase</keyword>
<name>A0ABV9I987_9DEIO</name>
<evidence type="ECO:0000256" key="9">
    <source>
        <dbReference type="ARBA" id="ARBA00022842"/>
    </source>
</evidence>
<keyword evidence="8" id="KW-0547">Nucleotide-binding</keyword>